<comment type="caution">
    <text evidence="2">The sequence shown here is derived from an EMBL/GenBank/DDBJ whole genome shotgun (WGS) entry which is preliminary data.</text>
</comment>
<evidence type="ECO:0000313" key="2">
    <source>
        <dbReference type="EMBL" id="NIG58242.1"/>
    </source>
</evidence>
<dbReference type="PANTHER" id="PTHR11590">
    <property type="entry name" value="PROTEIN-GLUTAMINE GAMMA-GLUTAMYLTRANSFERASE"/>
    <property type="match status" value="1"/>
</dbReference>
<proteinExistence type="predicted"/>
<dbReference type="Proteomes" id="UP001165941">
    <property type="component" value="Unassembled WGS sequence"/>
</dbReference>
<dbReference type="EMBL" id="PGGH01028025">
    <property type="protein sequence ID" value="NIG58242.1"/>
    <property type="molecule type" value="Genomic_DNA"/>
</dbReference>
<organism evidence="2 3">
    <name type="scientific">Pontoporia blainvillei</name>
    <name type="common">Franciscana</name>
    <name type="synonym">Delphinus blainvillei</name>
    <dbReference type="NCBI Taxonomy" id="48723"/>
    <lineage>
        <taxon>Eukaryota</taxon>
        <taxon>Metazoa</taxon>
        <taxon>Chordata</taxon>
        <taxon>Craniata</taxon>
        <taxon>Vertebrata</taxon>
        <taxon>Euteleostomi</taxon>
        <taxon>Mammalia</taxon>
        <taxon>Eutheria</taxon>
        <taxon>Laurasiatheria</taxon>
        <taxon>Artiodactyla</taxon>
        <taxon>Whippomorpha</taxon>
        <taxon>Cetacea</taxon>
        <taxon>Odontoceti</taxon>
        <taxon>Pontoporiidae</taxon>
        <taxon>Pontoporia</taxon>
    </lineage>
</organism>
<dbReference type="Gene3D" id="3.90.260.10">
    <property type="entry name" value="Transglutaminase-like"/>
    <property type="match status" value="1"/>
</dbReference>
<sequence length="352" mass="39195">MGCTVADGPGFGMYPTSAPWPPGVFQCGPASVIALREGDVHLDYDMPFIFAEVNADRITWIYNAWTGSLKKNSSNTHTIGKYISTKAVGSYSRMDVTEKYKYPEGSSQERQVFEKALEKLKPFMSLRATSTRTLREEREPSISGKFKITDILTVGKEVNLTLKLKNLTGDSKTVMVNMTAWTIVYNGTLVHEVWKESVTLSLAANEEIQHPVKIAYALYEKYLKADNMIRATAVCEISDETEVVVERDIILDSPTLTLEVLDQAHVQKPVTVQVLFSNPLDELVKDCKLIVEGSGLLLGTLKIDMPTLRPREQSQVNFEILPTRSGTKQLLANFSCSKFSAIKGMLSIKVVE</sequence>
<keyword evidence="3" id="KW-1185">Reference proteome</keyword>
<feature type="domain" description="Transglutaminase C-terminal" evidence="1">
    <location>
        <begin position="143"/>
        <end position="246"/>
    </location>
</feature>
<dbReference type="PANTHER" id="PTHR11590:SF36">
    <property type="entry name" value="PROTEIN-GLUTAMINE GAMMA-GLUTAMYLTRANSFERASE E"/>
    <property type="match status" value="1"/>
</dbReference>
<dbReference type="Pfam" id="PF00927">
    <property type="entry name" value="Transglut_C"/>
    <property type="match status" value="2"/>
</dbReference>
<dbReference type="InterPro" id="IPR036985">
    <property type="entry name" value="Transglutaminase-like_sf"/>
</dbReference>
<evidence type="ECO:0000313" key="3">
    <source>
        <dbReference type="Proteomes" id="UP001165941"/>
    </source>
</evidence>
<evidence type="ECO:0000259" key="1">
    <source>
        <dbReference type="Pfam" id="PF00927"/>
    </source>
</evidence>
<name>A0ABX0S2A7_PONBL</name>
<dbReference type="Gene3D" id="2.60.40.10">
    <property type="entry name" value="Immunoglobulins"/>
    <property type="match status" value="2"/>
</dbReference>
<dbReference type="SUPFAM" id="SSF54001">
    <property type="entry name" value="Cysteine proteinases"/>
    <property type="match status" value="1"/>
</dbReference>
<gene>
    <name evidence="2" type="ORF">BU61_882</name>
</gene>
<dbReference type="InterPro" id="IPR036238">
    <property type="entry name" value="Transglutaminase_C_sf"/>
</dbReference>
<dbReference type="InterPro" id="IPR038765">
    <property type="entry name" value="Papain-like_cys_pep_sf"/>
</dbReference>
<dbReference type="InterPro" id="IPR008958">
    <property type="entry name" value="Transglutaminase_C"/>
</dbReference>
<accession>A0ABX0S2A7</accession>
<dbReference type="SUPFAM" id="SSF49309">
    <property type="entry name" value="Transglutaminase, two C-terminal domains"/>
    <property type="match status" value="2"/>
</dbReference>
<dbReference type="InterPro" id="IPR050779">
    <property type="entry name" value="Transglutaminase"/>
</dbReference>
<feature type="domain" description="Transglutaminase C-terminal" evidence="1">
    <location>
        <begin position="254"/>
        <end position="350"/>
    </location>
</feature>
<dbReference type="InterPro" id="IPR013783">
    <property type="entry name" value="Ig-like_fold"/>
</dbReference>
<reference evidence="2" key="1">
    <citation type="submission" date="2018-05" db="EMBL/GenBank/DDBJ databases">
        <authorList>
            <person name="Pedro S.L.S."/>
            <person name="Freitas R.C."/>
            <person name="Barreto A.S."/>
            <person name="Lima A.O.S."/>
        </authorList>
    </citation>
    <scope>NUCLEOTIDE SEQUENCE</scope>
    <source>
        <strain evidence="2">BP203</strain>
        <tissue evidence="2">Muscle</tissue>
    </source>
</reference>
<protein>
    <submittedName>
        <fullName evidence="2">Protein-glutamine gamma-glutamyltransferase E</fullName>
    </submittedName>
</protein>